<evidence type="ECO:0000313" key="3">
    <source>
        <dbReference type="Proteomes" id="UP000297948"/>
    </source>
</evidence>
<reference evidence="2 3" key="1">
    <citation type="submission" date="2019-03" db="EMBL/GenBank/DDBJ databases">
        <authorList>
            <person name="Gonzalez-Pimentel J.L."/>
        </authorList>
    </citation>
    <scope>NUCLEOTIDE SEQUENCE [LARGE SCALE GENOMIC DNA]</scope>
    <source>
        <strain evidence="2 3">JCM 31289</strain>
    </source>
</reference>
<dbReference type="RefSeq" id="WP_135337881.1">
    <property type="nucleotide sequence ID" value="NZ_JBHLTX010000060.1"/>
</dbReference>
<keyword evidence="3" id="KW-1185">Reference proteome</keyword>
<feature type="region of interest" description="Disordered" evidence="1">
    <location>
        <begin position="1"/>
        <end position="24"/>
    </location>
</feature>
<accession>A0A4Z0HCW9</accession>
<evidence type="ECO:0000256" key="1">
    <source>
        <dbReference type="SAM" id="MobiDB-lite"/>
    </source>
</evidence>
<dbReference type="OrthoDB" id="4298239at2"/>
<protein>
    <submittedName>
        <fullName evidence="2">Uncharacterized protein</fullName>
    </submittedName>
</protein>
<dbReference type="AlphaFoldDB" id="A0A4Z0HCW9"/>
<comment type="caution">
    <text evidence="2">The sequence shown here is derived from an EMBL/GenBank/DDBJ whole genome shotgun (WGS) entry which is preliminary data.</text>
</comment>
<name>A0A4Z0HCW9_9ACTN</name>
<proteinExistence type="predicted"/>
<organism evidence="2 3">
    <name type="scientific">Streptomyces palmae</name>
    <dbReference type="NCBI Taxonomy" id="1701085"/>
    <lineage>
        <taxon>Bacteria</taxon>
        <taxon>Bacillati</taxon>
        <taxon>Actinomycetota</taxon>
        <taxon>Actinomycetes</taxon>
        <taxon>Kitasatosporales</taxon>
        <taxon>Streptomycetaceae</taxon>
        <taxon>Streptomyces</taxon>
    </lineage>
</organism>
<dbReference type="EMBL" id="SRID01000032">
    <property type="protein sequence ID" value="TGB15991.1"/>
    <property type="molecule type" value="Genomic_DNA"/>
</dbReference>
<sequence length="102" mass="11406">MDTEVNLKPPNGRHPHYRTAADIPADVDKSARTVRTALGPARVFTQKYTVCTQDCRSYDEPFAVITLDKPEDPHHPALMFTSESGISESDLVRVITPDLRRA</sequence>
<evidence type="ECO:0000313" key="2">
    <source>
        <dbReference type="EMBL" id="TGB15991.1"/>
    </source>
</evidence>
<dbReference type="Proteomes" id="UP000297948">
    <property type="component" value="Unassembled WGS sequence"/>
</dbReference>
<gene>
    <name evidence="2" type="ORF">E4099_05965</name>
</gene>